<evidence type="ECO:0000313" key="1">
    <source>
        <dbReference type="EMBL" id="MBB3940572.1"/>
    </source>
</evidence>
<name>A0A7W6C8Z6_9SPHN</name>
<comment type="caution">
    <text evidence="1">The sequence shown here is derived from an EMBL/GenBank/DDBJ whole genome shotgun (WGS) entry which is preliminary data.</text>
</comment>
<accession>A0A7W6C8Z6</accession>
<gene>
    <name evidence="1" type="ORF">GGR39_002229</name>
</gene>
<dbReference type="Proteomes" id="UP000561459">
    <property type="component" value="Unassembled WGS sequence"/>
</dbReference>
<keyword evidence="2" id="KW-1185">Reference proteome</keyword>
<proteinExistence type="predicted"/>
<dbReference type="RefSeq" id="WP_183617181.1">
    <property type="nucleotide sequence ID" value="NZ_JACIDY010000005.1"/>
</dbReference>
<reference evidence="1 2" key="1">
    <citation type="submission" date="2020-08" db="EMBL/GenBank/DDBJ databases">
        <title>Genomic Encyclopedia of Type Strains, Phase IV (KMG-IV): sequencing the most valuable type-strain genomes for metagenomic binning, comparative biology and taxonomic classification.</title>
        <authorList>
            <person name="Goeker M."/>
        </authorList>
    </citation>
    <scope>NUCLEOTIDE SEQUENCE [LARGE SCALE GENOMIC DNA]</scope>
    <source>
        <strain evidence="1 2">DSM 27568</strain>
    </source>
</reference>
<evidence type="ECO:0000313" key="2">
    <source>
        <dbReference type="Proteomes" id="UP000561459"/>
    </source>
</evidence>
<dbReference type="EMBL" id="JACIDY010000005">
    <property type="protein sequence ID" value="MBB3940572.1"/>
    <property type="molecule type" value="Genomic_DNA"/>
</dbReference>
<organism evidence="1 2">
    <name type="scientific">Novosphingobium fluoreni</name>
    <dbReference type="NCBI Taxonomy" id="1391222"/>
    <lineage>
        <taxon>Bacteria</taxon>
        <taxon>Pseudomonadati</taxon>
        <taxon>Pseudomonadota</taxon>
        <taxon>Alphaproteobacteria</taxon>
        <taxon>Sphingomonadales</taxon>
        <taxon>Sphingomonadaceae</taxon>
        <taxon>Novosphingobium</taxon>
    </lineage>
</organism>
<sequence>MTIYGECIGARDRLPVTISLLDGHECQLEVPVEACEIEGVMDLWIGAIGPLPVMAETSGERRYRARFREPLDDRIIAHFAHA</sequence>
<protein>
    <submittedName>
        <fullName evidence="1">Uncharacterized protein</fullName>
    </submittedName>
</protein>
<dbReference type="AlphaFoldDB" id="A0A7W6C8Z6"/>